<comment type="caution">
    <text evidence="9">The sequence shown here is derived from an EMBL/GenBank/DDBJ whole genome shotgun (WGS) entry which is preliminary data.</text>
</comment>
<gene>
    <name evidence="9" type="primary">HNT2</name>
    <name evidence="9" type="ORF">GGI25_003496</name>
</gene>
<keyword evidence="1 7" id="KW-0547">Nucleotide-binding</keyword>
<dbReference type="FunFam" id="3.30.428.10:FF:000011">
    <property type="entry name" value="Fragile histidine triad"/>
    <property type="match status" value="1"/>
</dbReference>
<feature type="short sequence motif" description="Histidine triad motif" evidence="6">
    <location>
        <begin position="101"/>
        <end position="105"/>
    </location>
</feature>
<feature type="binding site" evidence="4">
    <location>
        <position position="34"/>
    </location>
    <ligand>
        <name>substrate</name>
    </ligand>
</feature>
<feature type="active site" description="Tele-AMP-histidine intermediate" evidence="3">
    <location>
        <position position="103"/>
    </location>
</feature>
<evidence type="ECO:0000313" key="10">
    <source>
        <dbReference type="Proteomes" id="UP001151518"/>
    </source>
</evidence>
<dbReference type="InterPro" id="IPR039383">
    <property type="entry name" value="FHIT"/>
</dbReference>
<feature type="binding site" evidence="4">
    <location>
        <position position="105"/>
    </location>
    <ligand>
        <name>substrate</name>
    </ligand>
</feature>
<feature type="binding site" evidence="4">
    <location>
        <begin position="96"/>
        <end position="99"/>
    </location>
    <ligand>
        <name>substrate</name>
    </ligand>
</feature>
<dbReference type="InterPro" id="IPR019808">
    <property type="entry name" value="Histidine_triad_CS"/>
</dbReference>
<keyword evidence="2 7" id="KW-0378">Hydrolase</keyword>
<sequence length="169" mass="18601">MSAPAGKAFVRFGPNAIPLKQMFLISKLSFAFVNLKPVRPGHVLIATRRDVARFNDLTSEEVSDLLVQGQRVSKVIERVYKASSLTLAIQDGAAAGQTVPHVHLHVIPRHMGDFASNDDIYSKLEGADNRVATSHVDNEERTPRSAEDMAAEAELLRKEIGDWNEAEVV</sequence>
<dbReference type="GO" id="GO:0000166">
    <property type="term" value="F:nucleotide binding"/>
    <property type="evidence" value="ECO:0007669"/>
    <property type="project" value="UniProtKB-KW"/>
</dbReference>
<dbReference type="CDD" id="cd01275">
    <property type="entry name" value="FHIT"/>
    <property type="match status" value="1"/>
</dbReference>
<evidence type="ECO:0000256" key="3">
    <source>
        <dbReference type="PIRSR" id="PIRSR639383-1"/>
    </source>
</evidence>
<dbReference type="Pfam" id="PF01230">
    <property type="entry name" value="HIT"/>
    <property type="match status" value="1"/>
</dbReference>
<dbReference type="EMBL" id="JANBTW010000038">
    <property type="protein sequence ID" value="KAJ2676744.1"/>
    <property type="molecule type" value="Genomic_DNA"/>
</dbReference>
<proteinExistence type="predicted"/>
<dbReference type="GO" id="GO:0047710">
    <property type="term" value="F:bis(5'-adenosyl)-triphosphatase activity"/>
    <property type="evidence" value="ECO:0007669"/>
    <property type="project" value="UniProtKB-UniRule"/>
</dbReference>
<evidence type="ECO:0000259" key="8">
    <source>
        <dbReference type="PROSITE" id="PS51084"/>
    </source>
</evidence>
<evidence type="ECO:0000256" key="5">
    <source>
        <dbReference type="PIRSR" id="PIRSR639383-3"/>
    </source>
</evidence>
<organism evidence="9 10">
    <name type="scientific">Coemansia spiralis</name>
    <dbReference type="NCBI Taxonomy" id="417178"/>
    <lineage>
        <taxon>Eukaryota</taxon>
        <taxon>Fungi</taxon>
        <taxon>Fungi incertae sedis</taxon>
        <taxon>Zoopagomycota</taxon>
        <taxon>Kickxellomycotina</taxon>
        <taxon>Kickxellomycetes</taxon>
        <taxon>Kickxellales</taxon>
        <taxon>Kickxellaceae</taxon>
        <taxon>Coemansia</taxon>
    </lineage>
</organism>
<dbReference type="PANTHER" id="PTHR46243:SF1">
    <property type="entry name" value="BIS(5'-ADENOSYL)-TRIPHOSPHATASE"/>
    <property type="match status" value="1"/>
</dbReference>
<evidence type="ECO:0000256" key="2">
    <source>
        <dbReference type="ARBA" id="ARBA00022801"/>
    </source>
</evidence>
<evidence type="ECO:0000256" key="4">
    <source>
        <dbReference type="PIRSR" id="PIRSR639383-2"/>
    </source>
</evidence>
<dbReference type="Proteomes" id="UP001151518">
    <property type="component" value="Unassembled WGS sequence"/>
</dbReference>
<name>A0A9W8G8K5_9FUNG</name>
<dbReference type="SUPFAM" id="SSF54197">
    <property type="entry name" value="HIT-like"/>
    <property type="match status" value="1"/>
</dbReference>
<feature type="binding site" evidence="4">
    <location>
        <position position="90"/>
    </location>
    <ligand>
        <name>substrate</name>
    </ligand>
</feature>
<dbReference type="InterPro" id="IPR011146">
    <property type="entry name" value="HIT-like"/>
</dbReference>
<dbReference type="InterPro" id="IPR051884">
    <property type="entry name" value="Bis(5'-adenosyl)-TPase_reg"/>
</dbReference>
<evidence type="ECO:0000256" key="1">
    <source>
        <dbReference type="ARBA" id="ARBA00022741"/>
    </source>
</evidence>
<dbReference type="InterPro" id="IPR036265">
    <property type="entry name" value="HIT-like_sf"/>
</dbReference>
<feature type="site" description="Important for induction of apoptosis" evidence="5">
    <location>
        <position position="121"/>
    </location>
</feature>
<dbReference type="PROSITE" id="PS51084">
    <property type="entry name" value="HIT_2"/>
    <property type="match status" value="1"/>
</dbReference>
<accession>A0A9W8G8K5</accession>
<dbReference type="OrthoDB" id="680339at2759"/>
<feature type="domain" description="HIT" evidence="8">
    <location>
        <begin position="8"/>
        <end position="116"/>
    </location>
</feature>
<dbReference type="AlphaFoldDB" id="A0A9W8G8K5"/>
<reference evidence="9" key="1">
    <citation type="submission" date="2022-07" db="EMBL/GenBank/DDBJ databases">
        <title>Phylogenomic reconstructions and comparative analyses of Kickxellomycotina fungi.</title>
        <authorList>
            <person name="Reynolds N.K."/>
            <person name="Stajich J.E."/>
            <person name="Barry K."/>
            <person name="Grigoriev I.V."/>
            <person name="Crous P."/>
            <person name="Smith M.E."/>
        </authorList>
    </citation>
    <scope>NUCLEOTIDE SEQUENCE</scope>
    <source>
        <strain evidence="9">NRRL 3115</strain>
    </source>
</reference>
<evidence type="ECO:0000313" key="9">
    <source>
        <dbReference type="EMBL" id="KAJ2676744.1"/>
    </source>
</evidence>
<dbReference type="Gene3D" id="3.30.428.10">
    <property type="entry name" value="HIT-like"/>
    <property type="match status" value="1"/>
</dbReference>
<dbReference type="PANTHER" id="PTHR46243">
    <property type="entry name" value="BIS(5'-ADENOSYL)-TRIPHOSPHATASE"/>
    <property type="match status" value="1"/>
</dbReference>
<dbReference type="PROSITE" id="PS00892">
    <property type="entry name" value="HIT_1"/>
    <property type="match status" value="1"/>
</dbReference>
<evidence type="ECO:0000256" key="6">
    <source>
        <dbReference type="PROSITE-ProRule" id="PRU00464"/>
    </source>
</evidence>
<comment type="catalytic activity">
    <reaction evidence="7">
        <text>P(1),P(3)-bis(5'-adenosyl) triphosphate + H2O = AMP + ADP + 2 H(+)</text>
        <dbReference type="Rhea" id="RHEA:13893"/>
        <dbReference type="ChEBI" id="CHEBI:15377"/>
        <dbReference type="ChEBI" id="CHEBI:15378"/>
        <dbReference type="ChEBI" id="CHEBI:58529"/>
        <dbReference type="ChEBI" id="CHEBI:456215"/>
        <dbReference type="ChEBI" id="CHEBI:456216"/>
        <dbReference type="EC" id="3.6.1.29"/>
    </reaction>
</comment>
<protein>
    <recommendedName>
        <fullName evidence="7">Bis(5'-adenosyl)-triphosphatase</fullName>
        <ecNumber evidence="7">3.6.1.29</ecNumber>
    </recommendedName>
</protein>
<evidence type="ECO:0000256" key="7">
    <source>
        <dbReference type="RuleBase" id="RU366076"/>
    </source>
</evidence>
<comment type="cofactor">
    <cofactor evidence="7">
        <name>Mn(2+)</name>
        <dbReference type="ChEBI" id="CHEBI:29035"/>
    </cofactor>
</comment>
<dbReference type="EC" id="3.6.1.29" evidence="7"/>